<proteinExistence type="predicted"/>
<feature type="domain" description="Mannosylglycerate hydrolase MGH1-like glycoside hydrolase" evidence="2">
    <location>
        <begin position="708"/>
        <end position="875"/>
    </location>
</feature>
<gene>
    <name evidence="3" type="ORF">ACFOYW_01760</name>
</gene>
<dbReference type="PANTHER" id="PTHR10412:SF10">
    <property type="entry name" value="GLYCOSYL HYDROLASE FAMILY 63 C-TERMINAL DOMAIN-CONTAINING PROTEIN"/>
    <property type="match status" value="1"/>
</dbReference>
<comment type="caution">
    <text evidence="3">The sequence shown here is derived from an EMBL/GenBank/DDBJ whole genome shotgun (WGS) entry which is preliminary data.</text>
</comment>
<dbReference type="RefSeq" id="WP_390226868.1">
    <property type="nucleotide sequence ID" value="NZ_JBHSCN010000002.1"/>
</dbReference>
<dbReference type="SUPFAM" id="SSF48208">
    <property type="entry name" value="Six-hairpin glycosidases"/>
    <property type="match status" value="1"/>
</dbReference>
<dbReference type="EMBL" id="JBHSCN010000002">
    <property type="protein sequence ID" value="MFC4242084.1"/>
    <property type="molecule type" value="Genomic_DNA"/>
</dbReference>
<keyword evidence="4" id="KW-1185">Reference proteome</keyword>
<dbReference type="InterPro" id="IPR054491">
    <property type="entry name" value="MGH1-like_GH"/>
</dbReference>
<dbReference type="Proteomes" id="UP001595900">
    <property type="component" value="Unassembled WGS sequence"/>
</dbReference>
<feature type="region of interest" description="Disordered" evidence="1">
    <location>
        <begin position="671"/>
        <end position="698"/>
    </location>
</feature>
<evidence type="ECO:0000259" key="2">
    <source>
        <dbReference type="Pfam" id="PF22422"/>
    </source>
</evidence>
<evidence type="ECO:0000256" key="1">
    <source>
        <dbReference type="SAM" id="MobiDB-lite"/>
    </source>
</evidence>
<reference evidence="4" key="1">
    <citation type="journal article" date="2019" name="Int. J. Syst. Evol. Microbiol.">
        <title>The Global Catalogue of Microorganisms (GCM) 10K type strain sequencing project: providing services to taxonomists for standard genome sequencing and annotation.</title>
        <authorList>
            <consortium name="The Broad Institute Genomics Platform"/>
            <consortium name="The Broad Institute Genome Sequencing Center for Infectious Disease"/>
            <person name="Wu L."/>
            <person name="Ma J."/>
        </authorList>
    </citation>
    <scope>NUCLEOTIDE SEQUENCE [LARGE SCALE GENOMIC DNA]</scope>
    <source>
        <strain evidence="4">CGMCC 1.10363</strain>
    </source>
</reference>
<dbReference type="PANTHER" id="PTHR10412">
    <property type="entry name" value="MANNOSYL-OLIGOSACCHARIDE GLUCOSIDASE"/>
    <property type="match status" value="1"/>
</dbReference>
<name>A0ABV8Q3Y2_9MICO</name>
<organism evidence="3 4">
    <name type="scientific">Gryllotalpicola reticulitermitis</name>
    <dbReference type="NCBI Taxonomy" id="1184153"/>
    <lineage>
        <taxon>Bacteria</taxon>
        <taxon>Bacillati</taxon>
        <taxon>Actinomycetota</taxon>
        <taxon>Actinomycetes</taxon>
        <taxon>Micrococcales</taxon>
        <taxon>Microbacteriaceae</taxon>
        <taxon>Gryllotalpicola</taxon>
    </lineage>
</organism>
<dbReference type="InterPro" id="IPR012341">
    <property type="entry name" value="6hp_glycosidase-like_sf"/>
</dbReference>
<dbReference type="Pfam" id="PF22422">
    <property type="entry name" value="MGH1-like_GH"/>
    <property type="match status" value="2"/>
</dbReference>
<evidence type="ECO:0000313" key="4">
    <source>
        <dbReference type="Proteomes" id="UP001595900"/>
    </source>
</evidence>
<dbReference type="Gene3D" id="1.50.10.10">
    <property type="match status" value="2"/>
</dbReference>
<evidence type="ECO:0000313" key="3">
    <source>
        <dbReference type="EMBL" id="MFC4242084.1"/>
    </source>
</evidence>
<feature type="domain" description="Mannosylglycerate hydrolase MGH1-like glycoside hydrolase" evidence="2">
    <location>
        <begin position="426"/>
        <end position="646"/>
    </location>
</feature>
<accession>A0ABV8Q3Y2</accession>
<sequence>MAADQRTPEHQRVEAADSGQAEWRDWGPYVAERAWGTVREDYSADGDAWRFFPYDHARSRAYRWNEDGMAGFCDLQQNWVLSLALWNGRDDHLKERMFGLAGPEGNHGEDAKDYWWYLDGTPTHSWQSWRYHYPQAAFPYEELRAENTRRGVLEPEYELVDTGVFDESRYWVVSADYAKAGPHDLLLRLTVENAGPARATIDVLPTLWFRNTWSWEVPTGEKPVIAQGDGALLAGPLTLAYETADSSAGVAATETLFCDNETNAVKLFGEGATNLSPYPKDGINDHVVSGAATVNPGRTGTKASVRYTLTLDPGETRVLRLRLSDSGGRPGFDDFDVLVAQRQAEAHAFHDNVAPAGLDNDRKRVLRQALAGLTWSKQFFHYDVRRWLTGDPAYPAPPAGRGSIRNGAWQHLAAKDVILMPDAWEYPWFAAWDLAFHCITYAHIDPEFAKSQLVLLLREWYTHASGQLPAYEWDFGDVNPPTQARAALAVFRLDGGTDFTFLARVFHKLMMNFTWWTNTKDAGQDDLFEGGFMGLDNIAPVNRSNLPPDAGRIEQADSTAWMAVYALDLLEMALTLAHHERAYEDVAVKFFEHFTRIAQAANDEGLWSEEDAFYYDVLTTPDGSKHPLRVRSLVGLVPVTASLALDGIADGLPEFQASVRNFLRRQPGASETVTFAPRASAPEQRETSTAPHLHPRGGGTTLLALVSPERLERVLANVFDESGMLSPHGIRSISAWHRDHPFHISIAGVDSQVDYEPGESTSHLFGGNSNWRGPVWFPLNALIIDSLRDYESNLGESHTVEFPAGTGRRLGLGDVADELAERLISIFLPGPDGAPRPSDARYPLLSTDARWKDQLFFYEYFHGDTGEGLGASHQTGWTALVAHLILRTKS</sequence>
<dbReference type="InterPro" id="IPR004888">
    <property type="entry name" value="Glycoside_hydrolase_63"/>
</dbReference>
<protein>
    <submittedName>
        <fullName evidence="3">Glucosidase</fullName>
    </submittedName>
</protein>
<dbReference type="InterPro" id="IPR008928">
    <property type="entry name" value="6-hairpin_glycosidase_sf"/>
</dbReference>